<evidence type="ECO:0000313" key="2">
    <source>
        <dbReference type="EMBL" id="RGD60770.1"/>
    </source>
</evidence>
<keyword evidence="1" id="KW-0472">Membrane</keyword>
<keyword evidence="1" id="KW-1133">Transmembrane helix</keyword>
<accession>A0A372ZZH0</accession>
<dbReference type="RefSeq" id="WP_117488942.1">
    <property type="nucleotide sequence ID" value="NZ_QVIG01000001.1"/>
</dbReference>
<gene>
    <name evidence="2" type="ORF">DR950_26020</name>
</gene>
<organism evidence="2 3">
    <name type="scientific">Kitasatospora xanthocidica</name>
    <dbReference type="NCBI Taxonomy" id="83382"/>
    <lineage>
        <taxon>Bacteria</taxon>
        <taxon>Bacillati</taxon>
        <taxon>Actinomycetota</taxon>
        <taxon>Actinomycetes</taxon>
        <taxon>Kitasatosporales</taxon>
        <taxon>Streptomycetaceae</taxon>
        <taxon>Kitasatospora</taxon>
    </lineage>
</organism>
<protein>
    <submittedName>
        <fullName evidence="2">Uncharacterized protein</fullName>
    </submittedName>
</protein>
<name>A0A372ZZH0_9ACTN</name>
<dbReference type="AlphaFoldDB" id="A0A372ZZH0"/>
<reference evidence="2 3" key="1">
    <citation type="submission" date="2018-08" db="EMBL/GenBank/DDBJ databases">
        <title>Diversity &amp; Physiological Properties of Lignin-Decomposing Actinobacteria from Soil.</title>
        <authorList>
            <person name="Roh S.G."/>
            <person name="Kim S.B."/>
        </authorList>
    </citation>
    <scope>NUCLEOTIDE SEQUENCE [LARGE SCALE GENOMIC DNA]</scope>
    <source>
        <strain evidence="2 3">MMS17-GH009</strain>
    </source>
</reference>
<comment type="caution">
    <text evidence="2">The sequence shown here is derived from an EMBL/GenBank/DDBJ whole genome shotgun (WGS) entry which is preliminary data.</text>
</comment>
<proteinExistence type="predicted"/>
<dbReference type="Proteomes" id="UP000263377">
    <property type="component" value="Unassembled WGS sequence"/>
</dbReference>
<dbReference type="EMBL" id="QVIG01000001">
    <property type="protein sequence ID" value="RGD60770.1"/>
    <property type="molecule type" value="Genomic_DNA"/>
</dbReference>
<evidence type="ECO:0000256" key="1">
    <source>
        <dbReference type="SAM" id="Phobius"/>
    </source>
</evidence>
<feature type="transmembrane region" description="Helical" evidence="1">
    <location>
        <begin position="52"/>
        <end position="72"/>
    </location>
</feature>
<keyword evidence="3" id="KW-1185">Reference proteome</keyword>
<sequence length="297" mass="30736">MSNQYLPGDEAGGDEPATVRALGELAGSVETGTVPYDRLVAGGRRRLRRRRLLTAGVAAALVAGIAGGTAVLGERGRQAVSTVVAASATDVAVPGSAGGTATPKAPGARDPFNPTRVKVGEGTANGHAWEAWAALWPTSPTKEDALKQEQLIRAERYAANPDVKPVDQHDAESNWDPGIDRVNYYYTVDGKRQVDDSLHAVSAAGRFPGAVGGASLGLKHPSGIPPVVIEGVRPEVAKVVIDWKTGGTTEAVPVAVGDSPFRYYGVLAKPGTDAARVTQLAADGSVVSSTDGWLRTS</sequence>
<keyword evidence="1" id="KW-0812">Transmembrane</keyword>
<evidence type="ECO:0000313" key="3">
    <source>
        <dbReference type="Proteomes" id="UP000263377"/>
    </source>
</evidence>